<evidence type="ECO:0000256" key="1">
    <source>
        <dbReference type="SAM" id="MobiDB-lite"/>
    </source>
</evidence>
<dbReference type="PANTHER" id="PTHR37755:SF1">
    <property type="entry name" value="PROTEIN TIC 56, CHLOROPLASTIC"/>
    <property type="match status" value="1"/>
</dbReference>
<dbReference type="GO" id="GO:0009706">
    <property type="term" value="C:chloroplast inner membrane"/>
    <property type="evidence" value="ECO:0007669"/>
    <property type="project" value="TreeGrafter"/>
</dbReference>
<dbReference type="Pfam" id="PF14237">
    <property type="entry name" value="GYF_2"/>
    <property type="match status" value="1"/>
</dbReference>
<dbReference type="Proteomes" id="UP001255856">
    <property type="component" value="Unassembled WGS sequence"/>
</dbReference>
<proteinExistence type="predicted"/>
<accession>A0AAD9IPD9</accession>
<dbReference type="InterPro" id="IPR037471">
    <property type="entry name" value="TIC56"/>
</dbReference>
<keyword evidence="4" id="KW-1185">Reference proteome</keyword>
<feature type="compositionally biased region" description="Basic and acidic residues" evidence="1">
    <location>
        <begin position="16"/>
        <end position="26"/>
    </location>
</feature>
<feature type="region of interest" description="Disordered" evidence="1">
    <location>
        <begin position="1"/>
        <end position="29"/>
    </location>
</feature>
<dbReference type="PANTHER" id="PTHR37755">
    <property type="entry name" value="PROTEIN TIC 56, CHLOROPLASTIC"/>
    <property type="match status" value="1"/>
</dbReference>
<evidence type="ECO:0000259" key="2">
    <source>
        <dbReference type="Pfam" id="PF14237"/>
    </source>
</evidence>
<name>A0AAD9IPD9_PROWI</name>
<evidence type="ECO:0000313" key="4">
    <source>
        <dbReference type="Proteomes" id="UP001255856"/>
    </source>
</evidence>
<reference evidence="3" key="1">
    <citation type="submission" date="2021-01" db="EMBL/GenBank/DDBJ databases">
        <authorList>
            <person name="Eckstrom K.M.E."/>
        </authorList>
    </citation>
    <scope>NUCLEOTIDE SEQUENCE</scope>
    <source>
        <strain evidence="3">UVCC 0001</strain>
    </source>
</reference>
<sequence length="171" mass="19851">MFGFLWGRGRKGGRRGAGEDEHKPSPFDRQTILETEKFPLPGPRPPFQTTAYDHDDRAVYDYVKQMTVENVWYYRDRMSVPRGPCTLPIMREAWVHGVIDQNTLVWGQGLADWLPIRNVKTLVPQIRTVEVQAATWIKRQFGLKPALRRIRKDRAEARPSDKASVQVDNMF</sequence>
<dbReference type="GO" id="GO:0045037">
    <property type="term" value="P:protein import into chloroplast stroma"/>
    <property type="evidence" value="ECO:0007669"/>
    <property type="project" value="TreeGrafter"/>
</dbReference>
<evidence type="ECO:0000313" key="3">
    <source>
        <dbReference type="EMBL" id="KAK2080945.1"/>
    </source>
</evidence>
<feature type="domain" description="GYF" evidence="2">
    <location>
        <begin position="72"/>
        <end position="122"/>
    </location>
</feature>
<dbReference type="AlphaFoldDB" id="A0AAD9IPD9"/>
<organism evidence="3 4">
    <name type="scientific">Prototheca wickerhamii</name>
    <dbReference type="NCBI Taxonomy" id="3111"/>
    <lineage>
        <taxon>Eukaryota</taxon>
        <taxon>Viridiplantae</taxon>
        <taxon>Chlorophyta</taxon>
        <taxon>core chlorophytes</taxon>
        <taxon>Trebouxiophyceae</taxon>
        <taxon>Chlorellales</taxon>
        <taxon>Chlorellaceae</taxon>
        <taxon>Prototheca</taxon>
    </lineage>
</organism>
<comment type="caution">
    <text evidence="3">The sequence shown here is derived from an EMBL/GenBank/DDBJ whole genome shotgun (WGS) entry which is preliminary data.</text>
</comment>
<gene>
    <name evidence="3" type="ORF">QBZ16_000799</name>
</gene>
<protein>
    <recommendedName>
        <fullName evidence="2">GYF domain-containing protein</fullName>
    </recommendedName>
</protein>
<dbReference type="EMBL" id="JASFZW010000001">
    <property type="protein sequence ID" value="KAK2080945.1"/>
    <property type="molecule type" value="Genomic_DNA"/>
</dbReference>
<dbReference type="InterPro" id="IPR025640">
    <property type="entry name" value="GYF_2"/>
</dbReference>